<dbReference type="Pfam" id="PF00171">
    <property type="entry name" value="Aldedh"/>
    <property type="match status" value="1"/>
</dbReference>
<gene>
    <name evidence="5" type="primary">LOC101809598</name>
</gene>
<evidence type="ECO:0000313" key="6">
    <source>
        <dbReference type="Proteomes" id="UP000016665"/>
    </source>
</evidence>
<dbReference type="Gene3D" id="3.40.605.10">
    <property type="entry name" value="Aldehyde Dehydrogenase, Chain A, domain 1"/>
    <property type="match status" value="1"/>
</dbReference>
<dbReference type="Proteomes" id="UP000016665">
    <property type="component" value="Chromosome 5"/>
</dbReference>
<proteinExistence type="inferred from homology"/>
<dbReference type="STRING" id="59894.ENSFALP00000001224"/>
<dbReference type="GO" id="GO:0004029">
    <property type="term" value="F:aldehyde dehydrogenase (NAD+) activity"/>
    <property type="evidence" value="ECO:0007669"/>
    <property type="project" value="TreeGrafter"/>
</dbReference>
<evidence type="ECO:0000256" key="3">
    <source>
        <dbReference type="SAM" id="MobiDB-lite"/>
    </source>
</evidence>
<dbReference type="Ensembl" id="ENSFALT00000001230.2">
    <property type="protein sequence ID" value="ENSFALP00000001224.2"/>
    <property type="gene ID" value="ENSFALG00000001178.2"/>
</dbReference>
<feature type="domain" description="Aldehyde dehydrogenase" evidence="4">
    <location>
        <begin position="53"/>
        <end position="187"/>
    </location>
</feature>
<dbReference type="GeneTree" id="ENSGT00940000155904"/>
<keyword evidence="2" id="KW-0560">Oxidoreductase</keyword>
<dbReference type="SUPFAM" id="SSF53720">
    <property type="entry name" value="ALDH-like"/>
    <property type="match status" value="1"/>
</dbReference>
<keyword evidence="6" id="KW-1185">Reference proteome</keyword>
<name>U3JEM0_FICAL</name>
<reference evidence="5 6" key="1">
    <citation type="journal article" date="2012" name="Nature">
        <title>The genomic landscape of species divergence in Ficedula flycatchers.</title>
        <authorList>
            <person name="Ellegren H."/>
            <person name="Smeds L."/>
            <person name="Burri R."/>
            <person name="Olason P.I."/>
            <person name="Backstrom N."/>
            <person name="Kawakami T."/>
            <person name="Kunstner A."/>
            <person name="Makinen H."/>
            <person name="Nadachowska-Brzyska K."/>
            <person name="Qvarnstrom A."/>
            <person name="Uebbing S."/>
            <person name="Wolf J.B."/>
        </authorList>
    </citation>
    <scope>NUCLEOTIDE SEQUENCE [LARGE SCALE GENOMIC DNA]</scope>
</reference>
<dbReference type="GO" id="GO:0004028">
    <property type="term" value="F:3-chloroallyl aldehyde dehydrogenase activity"/>
    <property type="evidence" value="ECO:0007669"/>
    <property type="project" value="TreeGrafter"/>
</dbReference>
<sequence length="282" mass="30610">METGTVFLQLPESEARRAPEGDGGNGSVDGDATRNPFAGLVSHLRASWLSGKTRPMEYRVAQLEALGRFLDDKKQQILEATASDLGKPPFETELSEIMLCKNELHETLNNLCHWMKDEHVNKNLAMQLDSAFIRKDPYGVVLIIAPWNYPIQLFLVPLIGAIAAGNCVIVKPSEVSKNTERFVAEALPGYLDKVGHSPHRCGMAGAPLHTLSCALCLTHTPCLVPCIAQLPSSMLSQSPSLPGCCWWGQMVTGGTFSHFLAGLLCCGDRGCSRDHQAAGEQV</sequence>
<dbReference type="PANTHER" id="PTHR43570">
    <property type="entry name" value="ALDEHYDE DEHYDROGENASE"/>
    <property type="match status" value="1"/>
</dbReference>
<evidence type="ECO:0000256" key="2">
    <source>
        <dbReference type="ARBA" id="ARBA00023002"/>
    </source>
</evidence>
<evidence type="ECO:0000259" key="4">
    <source>
        <dbReference type="Pfam" id="PF00171"/>
    </source>
</evidence>
<feature type="region of interest" description="Disordered" evidence="3">
    <location>
        <begin position="1"/>
        <end position="33"/>
    </location>
</feature>
<comment type="similarity">
    <text evidence="1">Belongs to the aldehyde dehydrogenase family.</text>
</comment>
<dbReference type="eggNOG" id="KOG2456">
    <property type="taxonomic scope" value="Eukaryota"/>
</dbReference>
<organism evidence="5 6">
    <name type="scientific">Ficedula albicollis</name>
    <name type="common">Collared flycatcher</name>
    <name type="synonym">Muscicapa albicollis</name>
    <dbReference type="NCBI Taxonomy" id="59894"/>
    <lineage>
        <taxon>Eukaryota</taxon>
        <taxon>Metazoa</taxon>
        <taxon>Chordata</taxon>
        <taxon>Craniata</taxon>
        <taxon>Vertebrata</taxon>
        <taxon>Euteleostomi</taxon>
        <taxon>Archelosauria</taxon>
        <taxon>Archosauria</taxon>
        <taxon>Dinosauria</taxon>
        <taxon>Saurischia</taxon>
        <taxon>Theropoda</taxon>
        <taxon>Coelurosauria</taxon>
        <taxon>Aves</taxon>
        <taxon>Neognathae</taxon>
        <taxon>Neoaves</taxon>
        <taxon>Telluraves</taxon>
        <taxon>Australaves</taxon>
        <taxon>Passeriformes</taxon>
        <taxon>Muscicapidae</taxon>
        <taxon>Ficedula</taxon>
    </lineage>
</organism>
<evidence type="ECO:0000313" key="5">
    <source>
        <dbReference type="Ensembl" id="ENSFALP00000001224.2"/>
    </source>
</evidence>
<dbReference type="GO" id="GO:0006081">
    <property type="term" value="P:aldehyde metabolic process"/>
    <property type="evidence" value="ECO:0007669"/>
    <property type="project" value="InterPro"/>
</dbReference>
<dbReference type="InterPro" id="IPR012394">
    <property type="entry name" value="Aldehyde_DH_NAD(P)"/>
</dbReference>
<dbReference type="InterPro" id="IPR016162">
    <property type="entry name" value="Ald_DH_N"/>
</dbReference>
<dbReference type="HOGENOM" id="CLU_658820_0_0_1"/>
<evidence type="ECO:0000256" key="1">
    <source>
        <dbReference type="ARBA" id="ARBA00009986"/>
    </source>
</evidence>
<dbReference type="InterPro" id="IPR015590">
    <property type="entry name" value="Aldehyde_DH_dom"/>
</dbReference>
<dbReference type="GO" id="GO:0005737">
    <property type="term" value="C:cytoplasm"/>
    <property type="evidence" value="ECO:0007669"/>
    <property type="project" value="TreeGrafter"/>
</dbReference>
<dbReference type="AlphaFoldDB" id="U3JEM0"/>
<accession>U3JEM0</accession>
<dbReference type="PANTHER" id="PTHR43570:SF2">
    <property type="entry name" value="ALDEHYDE DEHYDROGENASE FAMILY 3 MEMBER B1"/>
    <property type="match status" value="1"/>
</dbReference>
<dbReference type="InterPro" id="IPR016161">
    <property type="entry name" value="Ald_DH/histidinol_DH"/>
</dbReference>
<protein>
    <recommendedName>
        <fullName evidence="4">Aldehyde dehydrogenase domain-containing protein</fullName>
    </recommendedName>
</protein>
<reference evidence="5" key="2">
    <citation type="submission" date="2025-08" db="UniProtKB">
        <authorList>
            <consortium name="Ensembl"/>
        </authorList>
    </citation>
    <scope>IDENTIFICATION</scope>
</reference>
<reference evidence="5" key="3">
    <citation type="submission" date="2025-09" db="UniProtKB">
        <authorList>
            <consortium name="Ensembl"/>
        </authorList>
    </citation>
    <scope>IDENTIFICATION</scope>
</reference>